<dbReference type="GO" id="GO:0015749">
    <property type="term" value="P:monosaccharide transmembrane transport"/>
    <property type="evidence" value="ECO:0007669"/>
    <property type="project" value="UniProtKB-ARBA"/>
</dbReference>
<dbReference type="SMART" id="SM00382">
    <property type="entry name" value="AAA"/>
    <property type="match status" value="2"/>
</dbReference>
<dbReference type="GO" id="GO:0005886">
    <property type="term" value="C:plasma membrane"/>
    <property type="evidence" value="ECO:0007669"/>
    <property type="project" value="UniProtKB-SubCell"/>
</dbReference>
<evidence type="ECO:0000256" key="4">
    <source>
        <dbReference type="ARBA" id="ARBA00022475"/>
    </source>
</evidence>
<reference evidence="13 14" key="4">
    <citation type="journal article" date="2010" name="Environ. Microbiol.">
        <title>The bacterial genus Collimonas: mycophagy, weathering and other adaptive solutions to life in oligotrophic soil environments.</title>
        <authorList>
            <person name="Leveau J.H."/>
            <person name="Uroz S."/>
            <person name="de Boer W."/>
        </authorList>
    </citation>
    <scope>NUCLEOTIDE SEQUENCE [LARGE SCALE GENOMIC DNA]</scope>
    <source>
        <strain evidence="13 14">Ter331</strain>
    </source>
</reference>
<name>G0AGS7_COLFT</name>
<dbReference type="PANTHER" id="PTHR43790">
    <property type="entry name" value="CARBOHYDRATE TRANSPORT ATP-BINDING PROTEIN MG119-RELATED"/>
    <property type="match status" value="1"/>
</dbReference>
<evidence type="ECO:0000256" key="9">
    <source>
        <dbReference type="ARBA" id="ARBA00022840"/>
    </source>
</evidence>
<protein>
    <submittedName>
        <fullName evidence="13">Putative fucose ABC transporter, ATP-binding component</fullName>
        <ecNumber evidence="13">3.6.3.17</ecNumber>
    </submittedName>
</protein>
<dbReference type="GO" id="GO:0016887">
    <property type="term" value="F:ATP hydrolysis activity"/>
    <property type="evidence" value="ECO:0007669"/>
    <property type="project" value="InterPro"/>
</dbReference>
<dbReference type="EMBL" id="CP002745">
    <property type="protein sequence ID" value="AEK61932.1"/>
    <property type="molecule type" value="Genomic_DNA"/>
</dbReference>
<evidence type="ECO:0000256" key="3">
    <source>
        <dbReference type="ARBA" id="ARBA00022448"/>
    </source>
</evidence>
<dbReference type="KEGG" id="cfu:CFU_2102"/>
<keyword evidence="4" id="KW-1003">Cell membrane</keyword>
<dbReference type="PROSITE" id="PS00211">
    <property type="entry name" value="ABC_TRANSPORTER_1"/>
    <property type="match status" value="1"/>
</dbReference>
<organism evidence="13 14">
    <name type="scientific">Collimonas fungivorans (strain Ter331)</name>
    <dbReference type="NCBI Taxonomy" id="1005048"/>
    <lineage>
        <taxon>Bacteria</taxon>
        <taxon>Pseudomonadati</taxon>
        <taxon>Pseudomonadota</taxon>
        <taxon>Betaproteobacteria</taxon>
        <taxon>Burkholderiales</taxon>
        <taxon>Oxalobacteraceae</taxon>
        <taxon>Collimonas</taxon>
    </lineage>
</organism>
<reference evidence="13 14" key="5">
    <citation type="journal article" date="2011" name="ISME J.">
        <title>Dual transcriptional profiling of a bacterial/fungal confrontation: Collimonas fungivorans versus Aspergillus niger.</title>
        <authorList>
            <person name="Mela F."/>
            <person name="Fritsche K."/>
            <person name="de Boer W."/>
            <person name="van Veen J.A."/>
            <person name="de Graaff L.H."/>
            <person name="van den Berg M."/>
            <person name="Leveau J.H."/>
        </authorList>
    </citation>
    <scope>NUCLEOTIDE SEQUENCE [LARGE SCALE GENOMIC DNA]</scope>
    <source>
        <strain evidence="13 14">Ter331</strain>
    </source>
</reference>
<evidence type="ECO:0000256" key="10">
    <source>
        <dbReference type="ARBA" id="ARBA00022967"/>
    </source>
</evidence>
<dbReference type="InterPro" id="IPR003593">
    <property type="entry name" value="AAA+_ATPase"/>
</dbReference>
<evidence type="ECO:0000256" key="8">
    <source>
        <dbReference type="ARBA" id="ARBA00022741"/>
    </source>
</evidence>
<keyword evidence="7" id="KW-0677">Repeat</keyword>
<dbReference type="EC" id="3.6.3.17" evidence="13"/>
<reference evidence="13 14" key="3">
    <citation type="journal article" date="2008" name="FEMS Microbiol. Ecol.">
        <title>Identification and characterization of genes underlying chitinolysis in Collimonas fungivorans Ter331.</title>
        <authorList>
            <person name="Fritsche K."/>
            <person name="de Boer W."/>
            <person name="Gerards S."/>
            <person name="van den Berg M."/>
            <person name="van Veen J.A."/>
            <person name="Leveau J.H."/>
        </authorList>
    </citation>
    <scope>NUCLEOTIDE SEQUENCE [LARGE SCALE GENOMIC DNA]</scope>
    <source>
        <strain evidence="13 14">Ter331</strain>
    </source>
</reference>
<dbReference type="InterPro" id="IPR017871">
    <property type="entry name" value="ABC_transporter-like_CS"/>
</dbReference>
<dbReference type="InterPro" id="IPR027417">
    <property type="entry name" value="P-loop_NTPase"/>
</dbReference>
<dbReference type="Pfam" id="PF00005">
    <property type="entry name" value="ABC_tran"/>
    <property type="match status" value="2"/>
</dbReference>
<gene>
    <name evidence="13" type="ordered locus">CFU_2102</name>
</gene>
<accession>G0AGS7</accession>
<keyword evidence="11" id="KW-0472">Membrane</keyword>
<evidence type="ECO:0000256" key="5">
    <source>
        <dbReference type="ARBA" id="ARBA00022519"/>
    </source>
</evidence>
<dbReference type="Gene3D" id="3.40.50.300">
    <property type="entry name" value="P-loop containing nucleotide triphosphate hydrolases"/>
    <property type="match status" value="2"/>
</dbReference>
<dbReference type="PANTHER" id="PTHR43790:SF3">
    <property type="entry name" value="D-ALLOSE IMPORT ATP-BINDING PROTEIN ALSA-RELATED"/>
    <property type="match status" value="1"/>
</dbReference>
<keyword evidence="6" id="KW-0762">Sugar transport</keyword>
<dbReference type="CDD" id="cd03216">
    <property type="entry name" value="ABC_Carb_Monos_I"/>
    <property type="match status" value="1"/>
</dbReference>
<proteinExistence type="predicted"/>
<keyword evidence="14" id="KW-1185">Reference proteome</keyword>
<dbReference type="FunFam" id="3.40.50.300:FF:000126">
    <property type="entry name" value="Galactose/methyl galactoside import ATP-binding protein MglA"/>
    <property type="match status" value="1"/>
</dbReference>
<comment type="subcellular location">
    <subcellularLocation>
        <location evidence="2">Cell inner membrane</location>
    </subcellularLocation>
    <subcellularLocation>
        <location evidence="1">Cell membrane</location>
        <topology evidence="1">Peripheral membrane protein</topology>
    </subcellularLocation>
</comment>
<dbReference type="eggNOG" id="COG1129">
    <property type="taxonomic scope" value="Bacteria"/>
</dbReference>
<evidence type="ECO:0000313" key="13">
    <source>
        <dbReference type="EMBL" id="AEK61932.1"/>
    </source>
</evidence>
<feature type="domain" description="ABC transporter" evidence="12">
    <location>
        <begin position="17"/>
        <end position="254"/>
    </location>
</feature>
<dbReference type="AlphaFoldDB" id="G0AGS7"/>
<keyword evidence="5" id="KW-0997">Cell inner membrane</keyword>
<reference evidence="14" key="6">
    <citation type="submission" date="2011-05" db="EMBL/GenBank/DDBJ databases">
        <title>Complete sequence of Collimonas fungivorans Ter331.</title>
        <authorList>
            <person name="Leveau J.H."/>
        </authorList>
    </citation>
    <scope>NUCLEOTIDE SEQUENCE [LARGE SCALE GENOMIC DNA]</scope>
    <source>
        <strain evidence="14">Ter331</strain>
    </source>
</reference>
<reference evidence="13 14" key="2">
    <citation type="journal article" date="2006" name="J. Microbiol. Methods">
        <title>Genomic flank-sequencing of plasposon insertion sites for rapid identification of functional genes.</title>
        <authorList>
            <person name="Leveau J.H."/>
            <person name="Gerards S."/>
            <person name="Fritsche K."/>
            <person name="Zondag G."/>
            <person name="van Veen J.A."/>
        </authorList>
    </citation>
    <scope>NUCLEOTIDE SEQUENCE [LARGE SCALE GENOMIC DNA]</scope>
    <source>
        <strain evidence="13 14">Ter331</strain>
    </source>
</reference>
<feature type="domain" description="ABC transporter" evidence="12">
    <location>
        <begin position="267"/>
        <end position="512"/>
    </location>
</feature>
<evidence type="ECO:0000256" key="6">
    <source>
        <dbReference type="ARBA" id="ARBA00022597"/>
    </source>
</evidence>
<dbReference type="InterPro" id="IPR003439">
    <property type="entry name" value="ABC_transporter-like_ATP-bd"/>
</dbReference>
<evidence type="ECO:0000256" key="7">
    <source>
        <dbReference type="ARBA" id="ARBA00022737"/>
    </source>
</evidence>
<evidence type="ECO:0000256" key="11">
    <source>
        <dbReference type="ARBA" id="ARBA00023136"/>
    </source>
</evidence>
<reference evidence="13 14" key="1">
    <citation type="journal article" date="2004" name="Environ. Microbiol.">
        <title>Phylogeny-function analysis of (meta)genomic libraries: screening for expression of ribosomal RNA genes by large-insert library fluorescent in situ hybridization (LIL-FISH).</title>
        <authorList>
            <person name="Leveau J.H."/>
            <person name="Gerards S."/>
            <person name="de Boer W."/>
            <person name="van Veen J.A."/>
        </authorList>
    </citation>
    <scope>NUCLEOTIDE SEQUENCE [LARGE SCALE GENOMIC DNA]</scope>
    <source>
        <strain evidence="13 14">Ter331</strain>
    </source>
</reference>
<keyword evidence="8" id="KW-0547">Nucleotide-binding</keyword>
<dbReference type="STRING" id="1005048.CFU_2102"/>
<evidence type="ECO:0000256" key="1">
    <source>
        <dbReference type="ARBA" id="ARBA00004202"/>
    </source>
</evidence>
<dbReference type="HOGENOM" id="CLU_000604_92_3_4"/>
<keyword evidence="13" id="KW-0378">Hydrolase</keyword>
<dbReference type="FunFam" id="3.40.50.300:FF:000127">
    <property type="entry name" value="Ribose import ATP-binding protein RbsA"/>
    <property type="match status" value="1"/>
</dbReference>
<dbReference type="InterPro" id="IPR050107">
    <property type="entry name" value="ABC_carbohydrate_import_ATPase"/>
</dbReference>
<sequence>MRVNMQQSEIPTPDCLISLENVTKRFPGVLALDNCRFDLMRGEVHALMGENGAGKSTLMKVLAGVYPKDSGEIRMEGLPVEIPTPRAAQALGIGIIHQELNLMNHLSAAQNIFIGREPRGRYGLFLDEEALNRQTKAIFERMRLDLDPSTLVSELTVAKQQMVEIAKALSFDSRVLIMDEPTAALNNAEIEDLFRIIRQLQSHGVGIIYISHKMDELRQISNRVTVMRDGKYIATVPTATTSMETIIGMMVGRQLDSDGGSQAMPDTSANDVVLEVKGLQRGSLVKDVSFNLRKGEILGFAGLMGAGRTEVARAVFGADRVDAGEIRVHGAKVAIKSPRDAVAHGIGYLSEDRKHFGLATGLDVKTNVAMSSMNRFLTQGLFLDQAAIRATAQDFVRQLSIKTPSVEQPVRLLSGGNQQKIVIAKWLLRDCDILFFDEPTRGIDVGAKSEIYKLLNTLAEQGKAIVMISSELPEVLRMSHRILVMCEGRITGELSAAEASQEKIMQLATQREEKRDDQRAAQAA</sequence>
<dbReference type="Proteomes" id="UP000008392">
    <property type="component" value="Chromosome"/>
</dbReference>
<keyword evidence="10" id="KW-1278">Translocase</keyword>
<dbReference type="PROSITE" id="PS50893">
    <property type="entry name" value="ABC_TRANSPORTER_2"/>
    <property type="match status" value="2"/>
</dbReference>
<dbReference type="GO" id="GO:0005524">
    <property type="term" value="F:ATP binding"/>
    <property type="evidence" value="ECO:0007669"/>
    <property type="project" value="UniProtKB-KW"/>
</dbReference>
<evidence type="ECO:0000256" key="2">
    <source>
        <dbReference type="ARBA" id="ARBA00004533"/>
    </source>
</evidence>
<evidence type="ECO:0000259" key="12">
    <source>
        <dbReference type="PROSITE" id="PS50893"/>
    </source>
</evidence>
<keyword evidence="9 13" id="KW-0067">ATP-binding</keyword>
<dbReference type="SUPFAM" id="SSF52540">
    <property type="entry name" value="P-loop containing nucleoside triphosphate hydrolases"/>
    <property type="match status" value="2"/>
</dbReference>
<evidence type="ECO:0000313" key="14">
    <source>
        <dbReference type="Proteomes" id="UP000008392"/>
    </source>
</evidence>
<keyword evidence="3" id="KW-0813">Transport</keyword>
<dbReference type="CDD" id="cd03215">
    <property type="entry name" value="ABC_Carb_Monos_II"/>
    <property type="match status" value="1"/>
</dbReference>